<gene>
    <name evidence="3" type="ORF">G8770_00595</name>
</gene>
<reference evidence="3" key="1">
    <citation type="submission" date="2020-03" db="EMBL/GenBank/DDBJ databases">
        <authorList>
            <person name="Guo F."/>
        </authorList>
    </citation>
    <scope>NUCLEOTIDE SEQUENCE</scope>
    <source>
        <strain evidence="3">JCM 30134</strain>
    </source>
</reference>
<keyword evidence="1" id="KW-0175">Coiled coil</keyword>
<comment type="caution">
    <text evidence="3">The sequence shown here is derived from an EMBL/GenBank/DDBJ whole genome shotgun (WGS) entry which is preliminary data.</text>
</comment>
<keyword evidence="4" id="KW-1185">Reference proteome</keyword>
<evidence type="ECO:0000313" key="4">
    <source>
        <dbReference type="Proteomes" id="UP000787472"/>
    </source>
</evidence>
<organism evidence="3 4">
    <name type="scientific">Pseudomaricurvus hydrocarbonicus</name>
    <dbReference type="NCBI Taxonomy" id="1470433"/>
    <lineage>
        <taxon>Bacteria</taxon>
        <taxon>Pseudomonadati</taxon>
        <taxon>Pseudomonadota</taxon>
        <taxon>Gammaproteobacteria</taxon>
        <taxon>Cellvibrionales</taxon>
        <taxon>Cellvibrionaceae</taxon>
        <taxon>Pseudomaricurvus</taxon>
    </lineage>
</organism>
<name>A0A9E5ML83_9GAMM</name>
<dbReference type="Gene3D" id="3.40.50.410">
    <property type="entry name" value="von Willebrand factor, type A domain"/>
    <property type="match status" value="1"/>
</dbReference>
<dbReference type="CDD" id="cd00198">
    <property type="entry name" value="vWFA"/>
    <property type="match status" value="1"/>
</dbReference>
<protein>
    <submittedName>
        <fullName evidence="3">VWA domain-containing protein</fullName>
    </submittedName>
</protein>
<feature type="coiled-coil region" evidence="1">
    <location>
        <begin position="105"/>
        <end position="139"/>
    </location>
</feature>
<proteinExistence type="predicted"/>
<dbReference type="AlphaFoldDB" id="A0A9E5ML83"/>
<evidence type="ECO:0000256" key="1">
    <source>
        <dbReference type="SAM" id="Coils"/>
    </source>
</evidence>
<evidence type="ECO:0000256" key="2">
    <source>
        <dbReference type="SAM" id="Phobius"/>
    </source>
</evidence>
<dbReference type="SUPFAM" id="SSF53300">
    <property type="entry name" value="vWA-like"/>
    <property type="match status" value="1"/>
</dbReference>
<accession>A0A9E5ML83</accession>
<keyword evidence="2" id="KW-1133">Transmembrane helix</keyword>
<feature type="transmembrane region" description="Helical" evidence="2">
    <location>
        <begin position="12"/>
        <end position="32"/>
    </location>
</feature>
<dbReference type="RefSeq" id="WP_167180684.1">
    <property type="nucleotide sequence ID" value="NZ_JAAONZ010000001.1"/>
</dbReference>
<dbReference type="Proteomes" id="UP000787472">
    <property type="component" value="Unassembled WGS sequence"/>
</dbReference>
<dbReference type="InterPro" id="IPR036465">
    <property type="entry name" value="vWFA_dom_sf"/>
</dbReference>
<keyword evidence="2" id="KW-0472">Membrane</keyword>
<evidence type="ECO:0000313" key="3">
    <source>
        <dbReference type="EMBL" id="NHO64043.1"/>
    </source>
</evidence>
<sequence>MAKKRRFTTFSLSFLDIMSCGFGAVALIFLIIKHDVDNRIKVENQDLLSEVSLLQEDIQDGEEGMVRARNTLSALDQRLADADGLATRISQDIEASRSRLEELISDQDDDSIESLEQKVRQLQSQKDELERVQQDKGNDVRQFIGQGNRQYLTGMKFGGSHILILLDASASMLDESIVNIIRRRNMPDGIKRNAEKWQRSMATVDWLSSQFPGESLYQIYTFNTDVTSVLKGSENSWLKVSDGAQLEQGILNLRKTVPEGGTSLERVFQAVSLLNPRPDNIYLITDGLPTQGLSKPRKNTISGPERVKLFNKAVGLLPDGIPVNVILAPMEGDPMAAAAFWQLAQITQGSFISPSKDWP</sequence>
<dbReference type="EMBL" id="JAAONZ010000001">
    <property type="protein sequence ID" value="NHO64043.1"/>
    <property type="molecule type" value="Genomic_DNA"/>
</dbReference>
<keyword evidence="2" id="KW-0812">Transmembrane</keyword>